<keyword evidence="1" id="KW-0805">Transcription regulation</keyword>
<name>A0A0J6ZS88_9FIRM</name>
<evidence type="ECO:0000256" key="1">
    <source>
        <dbReference type="ARBA" id="ARBA00023015"/>
    </source>
</evidence>
<dbReference type="PROSITE" id="PS51000">
    <property type="entry name" value="HTH_DEOR_2"/>
    <property type="match status" value="1"/>
</dbReference>
<evidence type="ECO:0000313" key="6">
    <source>
        <dbReference type="Proteomes" id="UP000036503"/>
    </source>
</evidence>
<dbReference type="InterPro" id="IPR018356">
    <property type="entry name" value="Tscrpt_reg_HTH_DeoR_CS"/>
</dbReference>
<dbReference type="GO" id="GO:0003700">
    <property type="term" value="F:DNA-binding transcription factor activity"/>
    <property type="evidence" value="ECO:0007669"/>
    <property type="project" value="InterPro"/>
</dbReference>
<dbReference type="STRING" id="39029.BSR42_02825"/>
<dbReference type="PRINTS" id="PR00037">
    <property type="entry name" value="HTHLACR"/>
</dbReference>
<dbReference type="GO" id="GO:0003677">
    <property type="term" value="F:DNA binding"/>
    <property type="evidence" value="ECO:0007669"/>
    <property type="project" value="UniProtKB-KW"/>
</dbReference>
<accession>A0A0J6ZS88</accession>
<evidence type="ECO:0000256" key="3">
    <source>
        <dbReference type="ARBA" id="ARBA00023163"/>
    </source>
</evidence>
<dbReference type="RefSeq" id="WP_048512784.1">
    <property type="nucleotide sequence ID" value="NZ_FUXD01000005.1"/>
</dbReference>
<dbReference type="PATRIC" id="fig|1122219.3.peg.15"/>
<keyword evidence="3" id="KW-0804">Transcription</keyword>
<dbReference type="SUPFAM" id="SSF46785">
    <property type="entry name" value="Winged helix' DNA-binding domain"/>
    <property type="match status" value="1"/>
</dbReference>
<dbReference type="Gene3D" id="1.10.10.10">
    <property type="entry name" value="Winged helix-like DNA-binding domain superfamily/Winged helix DNA-binding domain"/>
    <property type="match status" value="1"/>
</dbReference>
<comment type="caution">
    <text evidence="5">The sequence shown here is derived from an EMBL/GenBank/DDBJ whole genome shotgun (WGS) entry which is preliminary data.</text>
</comment>
<dbReference type="InterPro" id="IPR050313">
    <property type="entry name" value="Carb_Metab_HTH_regulators"/>
</dbReference>
<keyword evidence="6" id="KW-1185">Reference proteome</keyword>
<organism evidence="5 6">
    <name type="scientific">Megasphaera cerevisiae DSM 20462</name>
    <dbReference type="NCBI Taxonomy" id="1122219"/>
    <lineage>
        <taxon>Bacteria</taxon>
        <taxon>Bacillati</taxon>
        <taxon>Bacillota</taxon>
        <taxon>Negativicutes</taxon>
        <taxon>Veillonellales</taxon>
        <taxon>Veillonellaceae</taxon>
        <taxon>Megasphaera</taxon>
    </lineage>
</organism>
<dbReference type="FunCoup" id="A0A0J6ZS88">
    <property type="interactions" value="1"/>
</dbReference>
<dbReference type="SMART" id="SM00420">
    <property type="entry name" value="HTH_DEOR"/>
    <property type="match status" value="1"/>
</dbReference>
<dbReference type="Pfam" id="PF08220">
    <property type="entry name" value="HTH_DeoR"/>
    <property type="match status" value="1"/>
</dbReference>
<sequence length="268" mass="29940">MKITRINTIHEMLKKEKCLSINYLCNTFNVSKNTIRRDINELENQGIIKKVYGGIVLEESHSTSPEPFQLRKSKNFQQKQQVARMAASFVEDNDVIFIDSGTTTMHMLPYLLNTKNLTIITASVNVVNAAAIYTGTKEFNLITTGGTLYYPSMAFVGPSVLKCLDNYNISKIFLASTGISLENGATNASISENEIKRKLMTKSGEKFLLIDSSKLDVSSLVTFSPLQNFNYIFLDTLPPEKYIQYCKEQGVHLLTPQIASAETSAHAE</sequence>
<dbReference type="OrthoDB" id="9797223at2"/>
<dbReference type="PANTHER" id="PTHR30363">
    <property type="entry name" value="HTH-TYPE TRANSCRIPTIONAL REGULATOR SRLR-RELATED"/>
    <property type="match status" value="1"/>
</dbReference>
<dbReference type="Proteomes" id="UP000036503">
    <property type="component" value="Unassembled WGS sequence"/>
</dbReference>
<dbReference type="InterPro" id="IPR001034">
    <property type="entry name" value="DeoR_HTH"/>
</dbReference>
<evidence type="ECO:0000313" key="5">
    <source>
        <dbReference type="EMBL" id="KMO87826.1"/>
    </source>
</evidence>
<protein>
    <submittedName>
        <fullName evidence="5">DNA-binding protein</fullName>
    </submittedName>
</protein>
<dbReference type="Gene3D" id="3.40.50.1360">
    <property type="match status" value="1"/>
</dbReference>
<reference evidence="5 6" key="1">
    <citation type="submission" date="2015-06" db="EMBL/GenBank/DDBJ databases">
        <title>Draft genome sequence of beer spoilage bacterium Megasphaera cerevisiae type strain 20462.</title>
        <authorList>
            <person name="Kutumbaka K."/>
            <person name="Pasmowitz J."/>
            <person name="Mategko J."/>
            <person name="Reyes D."/>
            <person name="Friedrich A."/>
            <person name="Han S."/>
            <person name="Martens-Habbena W."/>
            <person name="Neal-McKinney J."/>
            <person name="Janagama H.K."/>
            <person name="Nadala C."/>
            <person name="Samadpour M."/>
        </authorList>
    </citation>
    <scope>NUCLEOTIDE SEQUENCE [LARGE SCALE GENOMIC DNA]</scope>
    <source>
        <strain evidence="5 6">DSM 20462</strain>
    </source>
</reference>
<dbReference type="InterPro" id="IPR036390">
    <property type="entry name" value="WH_DNA-bd_sf"/>
</dbReference>
<dbReference type="InterPro" id="IPR037171">
    <property type="entry name" value="NagB/RpiA_transferase-like"/>
</dbReference>
<evidence type="ECO:0000259" key="4">
    <source>
        <dbReference type="PROSITE" id="PS51000"/>
    </source>
</evidence>
<dbReference type="PANTHER" id="PTHR30363:SF60">
    <property type="entry name" value="HTH-TYPE TRANSCRIPTIONAL REGULATOR IOLR"/>
    <property type="match status" value="1"/>
</dbReference>
<proteinExistence type="predicted"/>
<keyword evidence="2 5" id="KW-0238">DNA-binding</keyword>
<dbReference type="InParanoid" id="A0A0J6ZS88"/>
<dbReference type="Pfam" id="PF00455">
    <property type="entry name" value="DeoRC"/>
    <property type="match status" value="1"/>
</dbReference>
<dbReference type="InterPro" id="IPR036388">
    <property type="entry name" value="WH-like_DNA-bd_sf"/>
</dbReference>
<feature type="domain" description="HTH deoR-type" evidence="4">
    <location>
        <begin position="2"/>
        <end position="57"/>
    </location>
</feature>
<evidence type="ECO:0000256" key="2">
    <source>
        <dbReference type="ARBA" id="ARBA00023125"/>
    </source>
</evidence>
<dbReference type="SUPFAM" id="SSF100950">
    <property type="entry name" value="NagB/RpiA/CoA transferase-like"/>
    <property type="match status" value="1"/>
</dbReference>
<dbReference type="EMBL" id="LEKT01000001">
    <property type="protein sequence ID" value="KMO87826.1"/>
    <property type="molecule type" value="Genomic_DNA"/>
</dbReference>
<dbReference type="SMART" id="SM01134">
    <property type="entry name" value="DeoRC"/>
    <property type="match status" value="1"/>
</dbReference>
<gene>
    <name evidence="5" type="ORF">AB840_00065</name>
</gene>
<dbReference type="AlphaFoldDB" id="A0A0J6ZS88"/>
<dbReference type="PROSITE" id="PS00894">
    <property type="entry name" value="HTH_DEOR_1"/>
    <property type="match status" value="1"/>
</dbReference>
<dbReference type="InterPro" id="IPR014036">
    <property type="entry name" value="DeoR-like_C"/>
</dbReference>